<dbReference type="AlphaFoldDB" id="A0A8D9BUR8"/>
<sequence length="109" mass="12443">MNTPRLETLKKAPAVKVFTETKKGTVVYPSRILFSPHTDLNFNALRCEGRREIACVFEFYICLKSDGLTNPGIDKPQSYNSGLVLENLLLLKCQLCEMYLQIQSLFHTE</sequence>
<name>A0A8D9BUR8_9HEMI</name>
<accession>A0A8D9BUR8</accession>
<protein>
    <submittedName>
        <fullName evidence="1">Uncharacterized protein</fullName>
    </submittedName>
</protein>
<organism evidence="1">
    <name type="scientific">Cacopsylla melanoneura</name>
    <dbReference type="NCBI Taxonomy" id="428564"/>
    <lineage>
        <taxon>Eukaryota</taxon>
        <taxon>Metazoa</taxon>
        <taxon>Ecdysozoa</taxon>
        <taxon>Arthropoda</taxon>
        <taxon>Hexapoda</taxon>
        <taxon>Insecta</taxon>
        <taxon>Pterygota</taxon>
        <taxon>Neoptera</taxon>
        <taxon>Paraneoptera</taxon>
        <taxon>Hemiptera</taxon>
        <taxon>Sternorrhyncha</taxon>
        <taxon>Psylloidea</taxon>
        <taxon>Psyllidae</taxon>
        <taxon>Psyllinae</taxon>
        <taxon>Cacopsylla</taxon>
    </lineage>
</organism>
<evidence type="ECO:0000313" key="1">
    <source>
        <dbReference type="EMBL" id="CAG6789052.1"/>
    </source>
</evidence>
<proteinExistence type="predicted"/>
<dbReference type="EMBL" id="HBUF01662910">
    <property type="protein sequence ID" value="CAG6789057.1"/>
    <property type="molecule type" value="Transcribed_RNA"/>
</dbReference>
<reference evidence="1" key="1">
    <citation type="submission" date="2021-05" db="EMBL/GenBank/DDBJ databases">
        <authorList>
            <person name="Alioto T."/>
            <person name="Alioto T."/>
            <person name="Gomez Garrido J."/>
        </authorList>
    </citation>
    <scope>NUCLEOTIDE SEQUENCE</scope>
</reference>
<dbReference type="EMBL" id="HBUF01662908">
    <property type="protein sequence ID" value="CAG6789052.1"/>
    <property type="molecule type" value="Transcribed_RNA"/>
</dbReference>